<reference evidence="3 4" key="1">
    <citation type="journal article" date="2010" name="Stand. Genomic Sci.">
        <title>Complete genome sequence of Haliangium ochraceum type strain (SMP-2).</title>
        <authorList>
            <consortium name="US DOE Joint Genome Institute (JGI-PGF)"/>
            <person name="Ivanova N."/>
            <person name="Daum C."/>
            <person name="Lang E."/>
            <person name="Abt B."/>
            <person name="Kopitz M."/>
            <person name="Saunders E."/>
            <person name="Lapidus A."/>
            <person name="Lucas S."/>
            <person name="Glavina Del Rio T."/>
            <person name="Nolan M."/>
            <person name="Tice H."/>
            <person name="Copeland A."/>
            <person name="Cheng J.F."/>
            <person name="Chen F."/>
            <person name="Bruce D."/>
            <person name="Goodwin L."/>
            <person name="Pitluck S."/>
            <person name="Mavromatis K."/>
            <person name="Pati A."/>
            <person name="Mikhailova N."/>
            <person name="Chen A."/>
            <person name="Palaniappan K."/>
            <person name="Land M."/>
            <person name="Hauser L."/>
            <person name="Chang Y.J."/>
            <person name="Jeffries C.D."/>
            <person name="Detter J.C."/>
            <person name="Brettin T."/>
            <person name="Rohde M."/>
            <person name="Goker M."/>
            <person name="Bristow J."/>
            <person name="Markowitz V."/>
            <person name="Eisen J.A."/>
            <person name="Hugenholtz P."/>
            <person name="Kyrpides N.C."/>
            <person name="Klenk H.P."/>
        </authorList>
    </citation>
    <scope>NUCLEOTIDE SEQUENCE [LARGE SCALE GENOMIC DNA]</scope>
    <source>
        <strain evidence="4">DSM 14365 / CIP 107738 / JCM 11303 / AJ 13395 / SMP-2</strain>
    </source>
</reference>
<dbReference type="Pfam" id="PF14232">
    <property type="entry name" value="DUF4334"/>
    <property type="match status" value="1"/>
</dbReference>
<dbReference type="eggNOG" id="ENOG503287S">
    <property type="taxonomic scope" value="Bacteria"/>
</dbReference>
<evidence type="ECO:0000313" key="3">
    <source>
        <dbReference type="EMBL" id="ACY14190.1"/>
    </source>
</evidence>
<dbReference type="OrthoDB" id="8905397at2"/>
<name>D0LWU3_HALO1</name>
<dbReference type="InterPro" id="IPR025951">
    <property type="entry name" value="GXWXG_dom"/>
</dbReference>
<keyword evidence="4" id="KW-1185">Reference proteome</keyword>
<organism evidence="3 4">
    <name type="scientific">Haliangium ochraceum (strain DSM 14365 / JCM 11303 / SMP-2)</name>
    <dbReference type="NCBI Taxonomy" id="502025"/>
    <lineage>
        <taxon>Bacteria</taxon>
        <taxon>Pseudomonadati</taxon>
        <taxon>Myxococcota</taxon>
        <taxon>Polyangia</taxon>
        <taxon>Haliangiales</taxon>
        <taxon>Kofleriaceae</taxon>
        <taxon>Haliangium</taxon>
    </lineage>
</organism>
<dbReference type="Pfam" id="PF14231">
    <property type="entry name" value="GXWXG"/>
    <property type="match status" value="1"/>
</dbReference>
<dbReference type="RefSeq" id="WP_012826798.1">
    <property type="nucleotide sequence ID" value="NC_013440.1"/>
</dbReference>
<sequence length="189" mass="20865">MSTNDSDTSSGTSVRDRLNELEQGTTLDEALAFYDALPAVAVADMFGAWRGSGLITGHPLDGLLEAFGWHGKRFDDADGAHPLIFASASGARVALDPARMPMSLLRRYPDALRSPVVTRLFALLRPLLRTREPRARLRMSEYRGVVSATMCYDALPIHDVFRRVTADIVVGAMDMRGLDAPFLFVLRRE</sequence>
<dbReference type="AlphaFoldDB" id="D0LWU3"/>
<evidence type="ECO:0000313" key="4">
    <source>
        <dbReference type="Proteomes" id="UP000001880"/>
    </source>
</evidence>
<evidence type="ECO:0008006" key="5">
    <source>
        <dbReference type="Google" id="ProtNLM"/>
    </source>
</evidence>
<dbReference type="KEGG" id="hoh:Hoch_1640"/>
<dbReference type="InterPro" id="IPR025568">
    <property type="entry name" value="DUF4334"/>
</dbReference>
<accession>D0LWU3</accession>
<evidence type="ECO:0000259" key="1">
    <source>
        <dbReference type="Pfam" id="PF14231"/>
    </source>
</evidence>
<dbReference type="EMBL" id="CP001804">
    <property type="protein sequence ID" value="ACY14190.1"/>
    <property type="molecule type" value="Genomic_DNA"/>
</dbReference>
<feature type="domain" description="DUF4334" evidence="2">
    <location>
        <begin position="133"/>
        <end position="188"/>
    </location>
</feature>
<protein>
    <recommendedName>
        <fullName evidence="5">DUF4334 domain-containing protein</fullName>
    </recommendedName>
</protein>
<gene>
    <name evidence="3" type="ordered locus">Hoch_1640</name>
</gene>
<dbReference type="STRING" id="502025.Hoch_1640"/>
<feature type="domain" description="GXWXG" evidence="1">
    <location>
        <begin position="32"/>
        <end position="90"/>
    </location>
</feature>
<dbReference type="Gene3D" id="2.40.128.580">
    <property type="entry name" value="GXWXG domain"/>
    <property type="match status" value="1"/>
</dbReference>
<dbReference type="HOGENOM" id="CLU_112092_0_0_7"/>
<evidence type="ECO:0000259" key="2">
    <source>
        <dbReference type="Pfam" id="PF14232"/>
    </source>
</evidence>
<dbReference type="Proteomes" id="UP000001880">
    <property type="component" value="Chromosome"/>
</dbReference>
<proteinExistence type="predicted"/>